<dbReference type="Gene3D" id="3.20.20.100">
    <property type="entry name" value="NADP-dependent oxidoreductase domain"/>
    <property type="match status" value="1"/>
</dbReference>
<sequence>MLERIGQTFEALEEEVAKGTIRSYGISSNSFSVPPEDPHFLPYHSLVELARSASRKVSGDPEVHGFAAIQMPGNFLEQEGLKVTAKWAKKNGLKVFINRPLNAFNQDGAFRLASYPPPNPPYASVLSQTVAQPPLSDLPPTHFLSQLINELDSTLPRLTSVFDYESIHHQVYRFLRSKSNEMHPEWLRPLQLYLDAHEQEVRYRGSRSVEQFLEARGIELPPEEGVVGGRIERFALEFLAEDEGVDCVLLGVTKERYVEVAREVMRSVAEEEGVE</sequence>
<dbReference type="Proteomes" id="UP000268093">
    <property type="component" value="Unassembled WGS sequence"/>
</dbReference>
<protein>
    <recommendedName>
        <fullName evidence="3">NADP-dependent oxidoreductase domain-containing protein</fullName>
    </recommendedName>
</protein>
<accession>A0A433DBI7</accession>
<keyword evidence="2" id="KW-1185">Reference proteome</keyword>
<reference evidence="1 2" key="1">
    <citation type="journal article" date="2018" name="New Phytol.">
        <title>Phylogenomics of Endogonaceae and evolution of mycorrhizas within Mucoromycota.</title>
        <authorList>
            <person name="Chang Y."/>
            <person name="Desiro A."/>
            <person name="Na H."/>
            <person name="Sandor L."/>
            <person name="Lipzen A."/>
            <person name="Clum A."/>
            <person name="Barry K."/>
            <person name="Grigoriev I.V."/>
            <person name="Martin F.M."/>
            <person name="Stajich J.E."/>
            <person name="Smith M.E."/>
            <person name="Bonito G."/>
            <person name="Spatafora J.W."/>
        </authorList>
    </citation>
    <scope>NUCLEOTIDE SEQUENCE [LARGE SCALE GENOMIC DNA]</scope>
    <source>
        <strain evidence="1 2">GMNB39</strain>
    </source>
</reference>
<evidence type="ECO:0000313" key="2">
    <source>
        <dbReference type="Proteomes" id="UP000268093"/>
    </source>
</evidence>
<dbReference type="AlphaFoldDB" id="A0A433DBI7"/>
<comment type="caution">
    <text evidence="1">The sequence shown here is derived from an EMBL/GenBank/DDBJ whole genome shotgun (WGS) entry which is preliminary data.</text>
</comment>
<dbReference type="InterPro" id="IPR036812">
    <property type="entry name" value="NAD(P)_OxRdtase_dom_sf"/>
</dbReference>
<proteinExistence type="predicted"/>
<evidence type="ECO:0000313" key="1">
    <source>
        <dbReference type="EMBL" id="RUP48208.1"/>
    </source>
</evidence>
<name>A0A433DBI7_9FUNG</name>
<organism evidence="1 2">
    <name type="scientific">Jimgerdemannia flammicorona</name>
    <dbReference type="NCBI Taxonomy" id="994334"/>
    <lineage>
        <taxon>Eukaryota</taxon>
        <taxon>Fungi</taxon>
        <taxon>Fungi incertae sedis</taxon>
        <taxon>Mucoromycota</taxon>
        <taxon>Mucoromycotina</taxon>
        <taxon>Endogonomycetes</taxon>
        <taxon>Endogonales</taxon>
        <taxon>Endogonaceae</taxon>
        <taxon>Jimgerdemannia</taxon>
    </lineage>
</organism>
<gene>
    <name evidence="1" type="ORF">BC936DRAFT_144826</name>
</gene>
<dbReference type="SUPFAM" id="SSF51430">
    <property type="entry name" value="NAD(P)-linked oxidoreductase"/>
    <property type="match status" value="1"/>
</dbReference>
<evidence type="ECO:0008006" key="3">
    <source>
        <dbReference type="Google" id="ProtNLM"/>
    </source>
</evidence>
<dbReference type="EMBL" id="RBNI01003591">
    <property type="protein sequence ID" value="RUP48208.1"/>
    <property type="molecule type" value="Genomic_DNA"/>
</dbReference>